<reference evidence="11" key="2">
    <citation type="submission" date="2012-11" db="EMBL/GenBank/DDBJ databases">
        <authorList>
            <person name="Kuo A."/>
            <person name="Curtis B.A."/>
            <person name="Tanifuji G."/>
            <person name="Burki F."/>
            <person name="Gruber A."/>
            <person name="Irimia M."/>
            <person name="Maruyama S."/>
            <person name="Arias M.C."/>
            <person name="Ball S.G."/>
            <person name="Gile G.H."/>
            <person name="Hirakawa Y."/>
            <person name="Hopkins J.F."/>
            <person name="Rensing S.A."/>
            <person name="Schmutz J."/>
            <person name="Symeonidi A."/>
            <person name="Elias M."/>
            <person name="Eveleigh R.J."/>
            <person name="Herman E.K."/>
            <person name="Klute M.J."/>
            <person name="Nakayama T."/>
            <person name="Obornik M."/>
            <person name="Reyes-Prieto A."/>
            <person name="Armbrust E.V."/>
            <person name="Aves S.J."/>
            <person name="Beiko R.G."/>
            <person name="Coutinho P."/>
            <person name="Dacks J.B."/>
            <person name="Durnford D.G."/>
            <person name="Fast N.M."/>
            <person name="Green B.R."/>
            <person name="Grisdale C."/>
            <person name="Hempe F."/>
            <person name="Henrissat B."/>
            <person name="Hoppner M.P."/>
            <person name="Ishida K.-I."/>
            <person name="Kim E."/>
            <person name="Koreny L."/>
            <person name="Kroth P.G."/>
            <person name="Liu Y."/>
            <person name="Malik S.-B."/>
            <person name="Maier U.G."/>
            <person name="McRose D."/>
            <person name="Mock T."/>
            <person name="Neilson J.A."/>
            <person name="Onodera N.T."/>
            <person name="Poole A.M."/>
            <person name="Pritham E.J."/>
            <person name="Richards T.A."/>
            <person name="Rocap G."/>
            <person name="Roy S.W."/>
            <person name="Sarai C."/>
            <person name="Schaack S."/>
            <person name="Shirato S."/>
            <person name="Slamovits C.H."/>
            <person name="Spencer D.F."/>
            <person name="Suzuki S."/>
            <person name="Worden A.Z."/>
            <person name="Zauner S."/>
            <person name="Barry K."/>
            <person name="Bell C."/>
            <person name="Bharti A.K."/>
            <person name="Crow J.A."/>
            <person name="Grimwood J."/>
            <person name="Kramer R."/>
            <person name="Lindquist E."/>
            <person name="Lucas S."/>
            <person name="Salamov A."/>
            <person name="McFadden G.I."/>
            <person name="Lane C.E."/>
            <person name="Keeling P.J."/>
            <person name="Gray M.W."/>
            <person name="Grigoriev I.V."/>
            <person name="Archibald J.M."/>
        </authorList>
    </citation>
    <scope>NUCLEOTIDE SEQUENCE</scope>
    <source>
        <strain evidence="11">CCMP2712</strain>
    </source>
</reference>
<dbReference type="GO" id="GO:0015108">
    <property type="term" value="F:chloride transmembrane transporter activity"/>
    <property type="evidence" value="ECO:0007669"/>
    <property type="project" value="InterPro"/>
</dbReference>
<evidence type="ECO:0000256" key="3">
    <source>
        <dbReference type="ARBA" id="ARBA00022737"/>
    </source>
</evidence>
<dbReference type="InterPro" id="IPR046342">
    <property type="entry name" value="CBS_dom_sf"/>
</dbReference>
<keyword evidence="4 7" id="KW-1133">Transmembrane helix</keyword>
<dbReference type="OMA" id="FMHEHIH"/>
<dbReference type="GeneID" id="17307139"/>
<dbReference type="STRING" id="905079.L1JRE5"/>
<dbReference type="EMBL" id="JH992978">
    <property type="protein sequence ID" value="EKX50663.1"/>
    <property type="molecule type" value="Genomic_DNA"/>
</dbReference>
<dbReference type="AlphaFoldDB" id="L1JRE5"/>
<dbReference type="GO" id="GO:0016020">
    <property type="term" value="C:membrane"/>
    <property type="evidence" value="ECO:0007669"/>
    <property type="project" value="UniProtKB-SubCell"/>
</dbReference>
<dbReference type="PRINTS" id="PR00762">
    <property type="entry name" value="CLCHANNEL"/>
</dbReference>
<keyword evidence="5" id="KW-0129">CBS domain</keyword>
<keyword evidence="8" id="KW-0732">Signal</keyword>
<dbReference type="RefSeq" id="XP_005837643.1">
    <property type="nucleotide sequence ID" value="XM_005837586.1"/>
</dbReference>
<feature type="transmembrane region" description="Helical" evidence="7">
    <location>
        <begin position="156"/>
        <end position="177"/>
    </location>
</feature>
<evidence type="ECO:0000256" key="6">
    <source>
        <dbReference type="ARBA" id="ARBA00023136"/>
    </source>
</evidence>
<dbReference type="InterPro" id="IPR051280">
    <property type="entry name" value="Cl-channel/antiporter"/>
</dbReference>
<dbReference type="SUPFAM" id="SSF81340">
    <property type="entry name" value="Clc chloride channel"/>
    <property type="match status" value="1"/>
</dbReference>
<reference evidence="9 11" key="1">
    <citation type="journal article" date="2012" name="Nature">
        <title>Algal genomes reveal evolutionary mosaicism and the fate of nucleomorphs.</title>
        <authorList>
            <consortium name="DOE Joint Genome Institute"/>
            <person name="Curtis B.A."/>
            <person name="Tanifuji G."/>
            <person name="Burki F."/>
            <person name="Gruber A."/>
            <person name="Irimia M."/>
            <person name="Maruyama S."/>
            <person name="Arias M.C."/>
            <person name="Ball S.G."/>
            <person name="Gile G.H."/>
            <person name="Hirakawa Y."/>
            <person name="Hopkins J.F."/>
            <person name="Kuo A."/>
            <person name="Rensing S.A."/>
            <person name="Schmutz J."/>
            <person name="Symeonidi A."/>
            <person name="Elias M."/>
            <person name="Eveleigh R.J."/>
            <person name="Herman E.K."/>
            <person name="Klute M.J."/>
            <person name="Nakayama T."/>
            <person name="Obornik M."/>
            <person name="Reyes-Prieto A."/>
            <person name="Armbrust E.V."/>
            <person name="Aves S.J."/>
            <person name="Beiko R.G."/>
            <person name="Coutinho P."/>
            <person name="Dacks J.B."/>
            <person name="Durnford D.G."/>
            <person name="Fast N.M."/>
            <person name="Green B.R."/>
            <person name="Grisdale C.J."/>
            <person name="Hempel F."/>
            <person name="Henrissat B."/>
            <person name="Hoppner M.P."/>
            <person name="Ishida K."/>
            <person name="Kim E."/>
            <person name="Koreny L."/>
            <person name="Kroth P.G."/>
            <person name="Liu Y."/>
            <person name="Malik S.B."/>
            <person name="Maier U.G."/>
            <person name="McRose D."/>
            <person name="Mock T."/>
            <person name="Neilson J.A."/>
            <person name="Onodera N.T."/>
            <person name="Poole A.M."/>
            <person name="Pritham E.J."/>
            <person name="Richards T.A."/>
            <person name="Rocap G."/>
            <person name="Roy S.W."/>
            <person name="Sarai C."/>
            <person name="Schaack S."/>
            <person name="Shirato S."/>
            <person name="Slamovits C.H."/>
            <person name="Spencer D.F."/>
            <person name="Suzuki S."/>
            <person name="Worden A.Z."/>
            <person name="Zauner S."/>
            <person name="Barry K."/>
            <person name="Bell C."/>
            <person name="Bharti A.K."/>
            <person name="Crow J.A."/>
            <person name="Grimwood J."/>
            <person name="Kramer R."/>
            <person name="Lindquist E."/>
            <person name="Lucas S."/>
            <person name="Salamov A."/>
            <person name="McFadden G.I."/>
            <person name="Lane C.E."/>
            <person name="Keeling P.J."/>
            <person name="Gray M.W."/>
            <person name="Grigoriev I.V."/>
            <person name="Archibald J.M."/>
        </authorList>
    </citation>
    <scope>NUCLEOTIDE SEQUENCE</scope>
    <source>
        <strain evidence="9 11">CCMP2712</strain>
    </source>
</reference>
<feature type="transmembrane region" description="Helical" evidence="7">
    <location>
        <begin position="240"/>
        <end position="263"/>
    </location>
</feature>
<dbReference type="SUPFAM" id="SSF54631">
    <property type="entry name" value="CBS-domain pair"/>
    <property type="match status" value="1"/>
</dbReference>
<feature type="chain" id="PRO_5008771668" description="Chloride channel protein" evidence="8">
    <location>
        <begin position="17"/>
        <end position="553"/>
    </location>
</feature>
<feature type="transmembrane region" description="Helical" evidence="7">
    <location>
        <begin position="120"/>
        <end position="144"/>
    </location>
</feature>
<reference evidence="10" key="3">
    <citation type="submission" date="2015-06" db="UniProtKB">
        <authorList>
            <consortium name="EnsemblProtists"/>
        </authorList>
    </citation>
    <scope>IDENTIFICATION</scope>
</reference>
<evidence type="ECO:0000313" key="11">
    <source>
        <dbReference type="Proteomes" id="UP000011087"/>
    </source>
</evidence>
<dbReference type="EnsemblProtists" id="EKX50663">
    <property type="protein sequence ID" value="EKX50663"/>
    <property type="gene ID" value="GUITHDRAFT_66769"/>
</dbReference>
<feature type="transmembrane region" description="Helical" evidence="7">
    <location>
        <begin position="529"/>
        <end position="550"/>
    </location>
</feature>
<protein>
    <recommendedName>
        <fullName evidence="12">Chloride channel protein</fullName>
    </recommendedName>
</protein>
<name>L1JRE5_GUITC</name>
<organism evidence="9">
    <name type="scientific">Guillardia theta (strain CCMP2712)</name>
    <name type="common">Cryptophyte</name>
    <dbReference type="NCBI Taxonomy" id="905079"/>
    <lineage>
        <taxon>Eukaryota</taxon>
        <taxon>Cryptophyceae</taxon>
        <taxon>Pyrenomonadales</taxon>
        <taxon>Geminigeraceae</taxon>
        <taxon>Guillardia</taxon>
    </lineage>
</organism>
<feature type="transmembrane region" description="Helical" evidence="7">
    <location>
        <begin position="198"/>
        <end position="220"/>
    </location>
</feature>
<dbReference type="PANTHER" id="PTHR11689">
    <property type="entry name" value="CHLORIDE CHANNEL PROTEIN CLC FAMILY MEMBER"/>
    <property type="match status" value="1"/>
</dbReference>
<accession>L1JRE5</accession>
<sequence>MFQSFVFFAVWNSCFALVGGLLTITLEPATAADGIAEIKAFMNGTHVKRFLKLRTILVKIVGTILAACSGLASGSEGPLIHIGAGIASGVTRGDKVQSLCFEFSPAILGRFHNDRDRRHFISAGAGAGMAAAFGAPIGGVLFVLEETSNAWTPQLIWHMFTAALVATVSLAFIKADLNSGDVSLAGLLSFGTTNTAPIYWWEIIMFVVVGIFGGIVGGVFNRAVSLLSLVRPRNNLLRALEVFSISLITSASIFYLVVLNPCLPLQIPSINRGMQMGCDVGQYNELATLLFGHHELSISRMMTQAWPFSPYSIASMLKAAAVTFVLMLVTFGAHIPTGIFMPCVFIGSCLGRVVGEYVKLYVDPRVFAGIYALAGASAVLGGVQRGTISLVIIMIEGTGNVHSLLPVVVSTCVANLVGNFFGKEGLYDVLIKRKKLRFLPHVPDSFMSLCFVGDVMSRPVVSFKVIEKIGDIVDVLRSCSHNGFPVVSVEDEKDPSSTPAGRMEGTILRSTLRTLLSARSLIHHRKPRFLYLFISPSLTVSVSLFCFLFLSSF</sequence>
<dbReference type="HOGENOM" id="CLU_003181_4_2_1"/>
<dbReference type="InterPro" id="IPR001807">
    <property type="entry name" value="ClC"/>
</dbReference>
<feature type="signal peptide" evidence="8">
    <location>
        <begin position="1"/>
        <end position="16"/>
    </location>
</feature>
<dbReference type="KEGG" id="gtt:GUITHDRAFT_66769"/>
<proteinExistence type="predicted"/>
<keyword evidence="2 7" id="KW-0812">Transmembrane</keyword>
<keyword evidence="3" id="KW-0677">Repeat</keyword>
<dbReference type="OrthoDB" id="428525at2759"/>
<feature type="transmembrane region" description="Helical" evidence="7">
    <location>
        <begin position="401"/>
        <end position="422"/>
    </location>
</feature>
<evidence type="ECO:0008006" key="12">
    <source>
        <dbReference type="Google" id="ProtNLM"/>
    </source>
</evidence>
<feature type="transmembrane region" description="Helical" evidence="7">
    <location>
        <begin position="370"/>
        <end position="395"/>
    </location>
</feature>
<evidence type="ECO:0000256" key="2">
    <source>
        <dbReference type="ARBA" id="ARBA00022692"/>
    </source>
</evidence>
<dbReference type="PaxDb" id="55529-EKX50663"/>
<evidence type="ECO:0000256" key="4">
    <source>
        <dbReference type="ARBA" id="ARBA00022989"/>
    </source>
</evidence>
<evidence type="ECO:0000256" key="7">
    <source>
        <dbReference type="SAM" id="Phobius"/>
    </source>
</evidence>
<dbReference type="InterPro" id="IPR014743">
    <property type="entry name" value="Cl-channel_core"/>
</dbReference>
<evidence type="ECO:0000256" key="1">
    <source>
        <dbReference type="ARBA" id="ARBA00004141"/>
    </source>
</evidence>
<keyword evidence="11" id="KW-1185">Reference proteome</keyword>
<gene>
    <name evidence="9" type="ORF">GUITHDRAFT_66769</name>
</gene>
<dbReference type="eggNOG" id="KOG0474">
    <property type="taxonomic scope" value="Eukaryota"/>
</dbReference>
<dbReference type="Pfam" id="PF00654">
    <property type="entry name" value="Voltage_CLC"/>
    <property type="match status" value="1"/>
</dbReference>
<evidence type="ECO:0000256" key="5">
    <source>
        <dbReference type="ARBA" id="ARBA00023122"/>
    </source>
</evidence>
<dbReference type="PANTHER" id="PTHR11689:SF161">
    <property type="entry name" value="CHLORIDE CHANNEL PROTEIN"/>
    <property type="match status" value="1"/>
</dbReference>
<evidence type="ECO:0000313" key="10">
    <source>
        <dbReference type="EnsemblProtists" id="EKX50663"/>
    </source>
</evidence>
<comment type="subcellular location">
    <subcellularLocation>
        <location evidence="1">Membrane</location>
        <topology evidence="1">Multi-pass membrane protein</topology>
    </subcellularLocation>
</comment>
<dbReference type="Proteomes" id="UP000011087">
    <property type="component" value="Unassembled WGS sequence"/>
</dbReference>
<dbReference type="Gene3D" id="1.10.3080.10">
    <property type="entry name" value="Clc chloride channel"/>
    <property type="match status" value="1"/>
</dbReference>
<keyword evidence="6 7" id="KW-0472">Membrane</keyword>
<evidence type="ECO:0000256" key="8">
    <source>
        <dbReference type="SAM" id="SignalP"/>
    </source>
</evidence>
<evidence type="ECO:0000313" key="9">
    <source>
        <dbReference type="EMBL" id="EKX50663.1"/>
    </source>
</evidence>